<comment type="function">
    <text evidence="2">Involved in bacillithiol (BSH) biosynthesis. May catalyze the last step of the pathway, the addition of cysteine to glucosamine malate (GlcN-Mal) to generate BSH.</text>
</comment>
<dbReference type="InterPro" id="IPR055398">
    <property type="entry name" value="Rossmann-like_BshC"/>
</dbReference>
<feature type="domain" description="Bacillithiol biosynthesis BshC C-terminal coiled-coil" evidence="4">
    <location>
        <begin position="380"/>
        <end position="538"/>
    </location>
</feature>
<protein>
    <recommendedName>
        <fullName evidence="2">Putative cysteine ligase BshC</fullName>
        <ecNumber evidence="2">6.-.-.-</ecNumber>
    </recommendedName>
</protein>
<evidence type="ECO:0000256" key="2">
    <source>
        <dbReference type="HAMAP-Rule" id="MF_01867"/>
    </source>
</evidence>
<dbReference type="NCBIfam" id="TIGR03998">
    <property type="entry name" value="thiol_BshC"/>
    <property type="match status" value="1"/>
</dbReference>
<dbReference type="HAMAP" id="MF_01867">
    <property type="entry name" value="BshC"/>
    <property type="match status" value="1"/>
</dbReference>
<accession>A0ABY9KXV4</accession>
<dbReference type="Pfam" id="PF10079">
    <property type="entry name" value="Rossmann-like_BshC"/>
    <property type="match status" value="1"/>
</dbReference>
<sequence length="539" mass="62001">MQIEKASLPNLNKLIRDYKNHDTYIMNYFDYEPFSESFDSRLTDLQDRTFDRDELADVLVKANKQWNAPESTFSNIEKLRRNDSVAVVGGQQAGLLTGPLYSINKLISIIQLAKAEEVRTGVPVVPIFWIAGEDHDFDEINHVFMPVEGKMEKIKLAQKPDKKSVSKVAINAEKSRDFLDAVFATLEETEWTKEWYRICMEILEQSDSYVDFFARLIFSIFEEEGVILLDSADPDIRRLESRHFVKMIEKQQNIAASVVRSQSELASKGYHVPLEPAFTDGNLFIEHDGERVLLQVDETGKWVGKQRETVLSTDELLEIARTSPERLSNNVVTRPIMQELLIPTLAFLGGNGEIAYWSALKDAFHVLDLRMPPVLPRLSFTYIDKATMKRINRLSLEKDSIITMGTGKARMNWLRSQISPPVDLMRDELKQTVANAHEPLKDYAQTIRPDIGRLAEKNIRKIEKEIDFLYKRIMLALEEQHSAVLADFDDIELMLHPLGGLQERAWNPVSFLNLHGKDFFKRLAAEELSFQADHYFVYI</sequence>
<comment type="similarity">
    <text evidence="2">Belongs to the BshC family.</text>
</comment>
<dbReference type="InterPro" id="IPR055399">
    <property type="entry name" value="CC_BshC"/>
</dbReference>
<feature type="domain" description="Bacillithiol biosynthesis BshC N-terminal Rossmann-like" evidence="3">
    <location>
        <begin position="1"/>
        <end position="378"/>
    </location>
</feature>
<dbReference type="InterPro" id="IPR011199">
    <property type="entry name" value="Bacillithiol_biosynth_BshC"/>
</dbReference>
<evidence type="ECO:0000313" key="6">
    <source>
        <dbReference type="Proteomes" id="UP001180087"/>
    </source>
</evidence>
<keyword evidence="6" id="KW-1185">Reference proteome</keyword>
<name>A0ABY9KXV4_9BACI</name>
<evidence type="ECO:0000313" key="5">
    <source>
        <dbReference type="EMBL" id="WLV25674.1"/>
    </source>
</evidence>
<dbReference type="Proteomes" id="UP001180087">
    <property type="component" value="Chromosome"/>
</dbReference>
<gene>
    <name evidence="2 5" type="primary">bshC</name>
    <name evidence="5" type="ORF">QR721_05565</name>
</gene>
<evidence type="ECO:0000259" key="3">
    <source>
        <dbReference type="Pfam" id="PF10079"/>
    </source>
</evidence>
<dbReference type="RefSeq" id="WP_348029467.1">
    <property type="nucleotide sequence ID" value="NZ_CP129113.1"/>
</dbReference>
<dbReference type="EMBL" id="CP129113">
    <property type="protein sequence ID" value="WLV25674.1"/>
    <property type="molecule type" value="Genomic_DNA"/>
</dbReference>
<keyword evidence="1 2" id="KW-0436">Ligase</keyword>
<dbReference type="EC" id="6.-.-.-" evidence="2"/>
<proteinExistence type="inferred from homology"/>
<organism evidence="5 6">
    <name type="scientific">Aciduricibacillus chroicocephali</name>
    <dbReference type="NCBI Taxonomy" id="3054939"/>
    <lineage>
        <taxon>Bacteria</taxon>
        <taxon>Bacillati</taxon>
        <taxon>Bacillota</taxon>
        <taxon>Bacilli</taxon>
        <taxon>Bacillales</taxon>
        <taxon>Bacillaceae</taxon>
        <taxon>Aciduricibacillus</taxon>
    </lineage>
</organism>
<dbReference type="PIRSF" id="PIRSF012535">
    <property type="entry name" value="UCP012535"/>
    <property type="match status" value="1"/>
</dbReference>
<dbReference type="Pfam" id="PF24850">
    <property type="entry name" value="CC_BshC"/>
    <property type="match status" value="1"/>
</dbReference>
<evidence type="ECO:0000256" key="1">
    <source>
        <dbReference type="ARBA" id="ARBA00022598"/>
    </source>
</evidence>
<reference evidence="5" key="1">
    <citation type="submission" date="2023-06" db="EMBL/GenBank/DDBJ databases">
        <title>A Treasure from Seagulls: Isolation and Description of Aciduricobacillus qingdaonensis gen. nov., sp. nov., a Rare Obligately Uric Acid-utilizing Member in the Family Bacillaceae.</title>
        <authorList>
            <person name="Liu W."/>
            <person name="Wang B."/>
        </authorList>
    </citation>
    <scope>NUCLEOTIDE SEQUENCE</scope>
    <source>
        <strain evidence="5">44XB</strain>
    </source>
</reference>
<evidence type="ECO:0000259" key="4">
    <source>
        <dbReference type="Pfam" id="PF24850"/>
    </source>
</evidence>